<reference evidence="10 11" key="1">
    <citation type="journal article" date="2017" name="Biotechnol. Biofuels">
        <title>Differential beta-glucosidase expression as a function of carbon source availability in Talaromyces amestolkiae: a genomic and proteomic approach.</title>
        <authorList>
            <person name="de Eugenio L.I."/>
            <person name="Mendez-Liter J.A."/>
            <person name="Nieto-Dominguez M."/>
            <person name="Alonso L."/>
            <person name="Gil-Munoz J."/>
            <person name="Barriuso J."/>
            <person name="Prieto A."/>
            <person name="Martinez M.J."/>
        </authorList>
    </citation>
    <scope>NUCLEOTIDE SEQUENCE [LARGE SCALE GENOMIC DNA]</scope>
    <source>
        <strain evidence="10 11">CIB</strain>
    </source>
</reference>
<proteinExistence type="inferred from homology"/>
<dbReference type="RefSeq" id="XP_040733710.1">
    <property type="nucleotide sequence ID" value="XM_040877657.1"/>
</dbReference>
<keyword evidence="7 8" id="KW-0349">Heme</keyword>
<dbReference type="InterPro" id="IPR017972">
    <property type="entry name" value="Cyt_P450_CS"/>
</dbReference>
<evidence type="ECO:0000256" key="4">
    <source>
        <dbReference type="ARBA" id="ARBA00023002"/>
    </source>
</evidence>
<dbReference type="PRINTS" id="PR00385">
    <property type="entry name" value="P450"/>
</dbReference>
<dbReference type="InterPro" id="IPR047146">
    <property type="entry name" value="Cyt_P450_E_CYP52_fungi"/>
</dbReference>
<dbReference type="STRING" id="1196081.A0A364L087"/>
<evidence type="ECO:0000313" key="11">
    <source>
        <dbReference type="Proteomes" id="UP000249363"/>
    </source>
</evidence>
<dbReference type="SUPFAM" id="SSF48264">
    <property type="entry name" value="Cytochrome P450"/>
    <property type="match status" value="1"/>
</dbReference>
<dbReference type="InterPro" id="IPR002401">
    <property type="entry name" value="Cyt_P450_E_grp-I"/>
</dbReference>
<protein>
    <recommendedName>
        <fullName evidence="12">Cytochrome P450</fullName>
    </recommendedName>
</protein>
<dbReference type="GO" id="GO:0005506">
    <property type="term" value="F:iron ion binding"/>
    <property type="evidence" value="ECO:0007669"/>
    <property type="project" value="InterPro"/>
</dbReference>
<evidence type="ECO:0000256" key="1">
    <source>
        <dbReference type="ARBA" id="ARBA00001971"/>
    </source>
</evidence>
<dbReference type="InterPro" id="IPR001128">
    <property type="entry name" value="Cyt_P450"/>
</dbReference>
<dbReference type="Proteomes" id="UP000249363">
    <property type="component" value="Unassembled WGS sequence"/>
</dbReference>
<dbReference type="GO" id="GO:0016705">
    <property type="term" value="F:oxidoreductase activity, acting on paired donors, with incorporation or reduction of molecular oxygen"/>
    <property type="evidence" value="ECO:0007669"/>
    <property type="project" value="InterPro"/>
</dbReference>
<keyword evidence="11" id="KW-1185">Reference proteome</keyword>
<dbReference type="GO" id="GO:0004497">
    <property type="term" value="F:monooxygenase activity"/>
    <property type="evidence" value="ECO:0007669"/>
    <property type="project" value="UniProtKB-KW"/>
</dbReference>
<dbReference type="PRINTS" id="PR00463">
    <property type="entry name" value="EP450I"/>
</dbReference>
<dbReference type="GO" id="GO:0020037">
    <property type="term" value="F:heme binding"/>
    <property type="evidence" value="ECO:0007669"/>
    <property type="project" value="InterPro"/>
</dbReference>
<gene>
    <name evidence="10" type="ORF">BHQ10_005206</name>
</gene>
<feature type="transmembrane region" description="Helical" evidence="9">
    <location>
        <begin position="6"/>
        <end position="29"/>
    </location>
</feature>
<keyword evidence="5 7" id="KW-0408">Iron</keyword>
<evidence type="ECO:0000256" key="9">
    <source>
        <dbReference type="SAM" id="Phobius"/>
    </source>
</evidence>
<keyword evidence="9" id="KW-0472">Membrane</keyword>
<evidence type="ECO:0000256" key="5">
    <source>
        <dbReference type="ARBA" id="ARBA00023004"/>
    </source>
</evidence>
<organism evidence="10 11">
    <name type="scientific">Talaromyces amestolkiae</name>
    <dbReference type="NCBI Taxonomy" id="1196081"/>
    <lineage>
        <taxon>Eukaryota</taxon>
        <taxon>Fungi</taxon>
        <taxon>Dikarya</taxon>
        <taxon>Ascomycota</taxon>
        <taxon>Pezizomycotina</taxon>
        <taxon>Eurotiomycetes</taxon>
        <taxon>Eurotiomycetidae</taxon>
        <taxon>Eurotiales</taxon>
        <taxon>Trichocomaceae</taxon>
        <taxon>Talaromyces</taxon>
        <taxon>Talaromyces sect. Talaromyces</taxon>
    </lineage>
</organism>
<keyword evidence="4 8" id="KW-0560">Oxidoreductase</keyword>
<evidence type="ECO:0000313" key="10">
    <source>
        <dbReference type="EMBL" id="RAO69194.1"/>
    </source>
</evidence>
<name>A0A364L087_TALAM</name>
<evidence type="ECO:0000256" key="6">
    <source>
        <dbReference type="ARBA" id="ARBA00023033"/>
    </source>
</evidence>
<comment type="similarity">
    <text evidence="2 8">Belongs to the cytochrome P450 family.</text>
</comment>
<dbReference type="EMBL" id="MIKG01000009">
    <property type="protein sequence ID" value="RAO69194.1"/>
    <property type="molecule type" value="Genomic_DNA"/>
</dbReference>
<keyword evidence="6 8" id="KW-0503">Monooxygenase</keyword>
<keyword evidence="9" id="KW-1133">Transmembrane helix</keyword>
<dbReference type="Gene3D" id="1.10.630.10">
    <property type="entry name" value="Cytochrome P450"/>
    <property type="match status" value="1"/>
</dbReference>
<evidence type="ECO:0000256" key="8">
    <source>
        <dbReference type="RuleBase" id="RU000461"/>
    </source>
</evidence>
<evidence type="ECO:0008006" key="12">
    <source>
        <dbReference type="Google" id="ProtNLM"/>
    </source>
</evidence>
<keyword evidence="3 7" id="KW-0479">Metal-binding</keyword>
<dbReference type="AlphaFoldDB" id="A0A364L087"/>
<feature type="binding site" description="axial binding residue" evidence="7">
    <location>
        <position position="363"/>
    </location>
    <ligand>
        <name>heme</name>
        <dbReference type="ChEBI" id="CHEBI:30413"/>
    </ligand>
    <ligandPart>
        <name>Fe</name>
        <dbReference type="ChEBI" id="CHEBI:18248"/>
    </ligandPart>
</feature>
<dbReference type="InterPro" id="IPR036396">
    <property type="entry name" value="Cyt_P450_sf"/>
</dbReference>
<dbReference type="PANTHER" id="PTHR24287">
    <property type="entry name" value="P450, PUTATIVE (EUROFUNG)-RELATED"/>
    <property type="match status" value="1"/>
</dbReference>
<dbReference type="PANTHER" id="PTHR24287:SF5">
    <property type="entry name" value="P450, PUTATIVE (EUROFUNG)-RELATED"/>
    <property type="match status" value="1"/>
</dbReference>
<evidence type="ECO:0000256" key="2">
    <source>
        <dbReference type="ARBA" id="ARBA00010617"/>
    </source>
</evidence>
<sequence>MFFNFSVTILILIAVISFSFYKLASLWIFRPKSNSPGRSIPSATYTLPLGIDLMYRAFQHMRNHTLYEWTNEILQVPGRTIELNLMGSRMVLTDHPENVKTIMSTQAKVAMEIFLGQLPGVMDKESEQFTNAVNRLLHINSIRTIFGPIALLCPDWVFEPQAYKDYKTYLERLVSENVVQDKERNTLKDGNELNLMRALILNQVGVKQVRAQLVAVVVAAKDPPSIAMSWMVYELARHPEVVQRLREEIHKVVGFTTPPTAGQLKQMPFLQNVIKETLRLYHPLGMNIRHVKVNTSFPTGGGPSGREPVHLLAGERVAYSVMGLQRNPDIVGPDADQWRPSRWETWTPSTSEFIPFNMGPRICLGRNHGLQQIEYVFVRLLQEFEKVLCTNERAPGIKVEMNTKPAEPIMCQFK</sequence>
<comment type="cofactor">
    <cofactor evidence="1 7">
        <name>heme</name>
        <dbReference type="ChEBI" id="CHEBI:30413"/>
    </cofactor>
</comment>
<dbReference type="Pfam" id="PF00067">
    <property type="entry name" value="p450"/>
    <property type="match status" value="1"/>
</dbReference>
<dbReference type="OrthoDB" id="1470350at2759"/>
<accession>A0A364L087</accession>
<evidence type="ECO:0000256" key="3">
    <source>
        <dbReference type="ARBA" id="ARBA00022723"/>
    </source>
</evidence>
<dbReference type="PROSITE" id="PS00086">
    <property type="entry name" value="CYTOCHROME_P450"/>
    <property type="match status" value="1"/>
</dbReference>
<keyword evidence="9" id="KW-0812">Transmembrane</keyword>
<dbReference type="GeneID" id="63794422"/>
<evidence type="ECO:0000256" key="7">
    <source>
        <dbReference type="PIRSR" id="PIRSR602401-1"/>
    </source>
</evidence>
<comment type="caution">
    <text evidence="10">The sequence shown here is derived from an EMBL/GenBank/DDBJ whole genome shotgun (WGS) entry which is preliminary data.</text>
</comment>